<accession>A0ABN9RQV4</accession>
<organism evidence="1 2">
    <name type="scientific">Prorocentrum cordatum</name>
    <dbReference type="NCBI Taxonomy" id="2364126"/>
    <lineage>
        <taxon>Eukaryota</taxon>
        <taxon>Sar</taxon>
        <taxon>Alveolata</taxon>
        <taxon>Dinophyceae</taxon>
        <taxon>Prorocentrales</taxon>
        <taxon>Prorocentraceae</taxon>
        <taxon>Prorocentrum</taxon>
    </lineage>
</organism>
<evidence type="ECO:0000313" key="2">
    <source>
        <dbReference type="Proteomes" id="UP001189429"/>
    </source>
</evidence>
<protein>
    <recommendedName>
        <fullName evidence="3">Peptidase A1 domain-containing protein</fullName>
    </recommendedName>
</protein>
<dbReference type="Gene3D" id="2.40.70.10">
    <property type="entry name" value="Acid Proteases"/>
    <property type="match status" value="1"/>
</dbReference>
<feature type="non-terminal residue" evidence="1">
    <location>
        <position position="107"/>
    </location>
</feature>
<dbReference type="Pfam" id="PF13650">
    <property type="entry name" value="Asp_protease_2"/>
    <property type="match status" value="1"/>
</dbReference>
<sequence>MLDSGLSEAMVTPALAKRLQLRSRGAAAGQAAGGTATVPLVDLPSPALACGARLPPLEAAVASFPQESADRELPLSGMLGYQALQGYDADLDFPQGTLRLWAPGDGA</sequence>
<gene>
    <name evidence="1" type="ORF">PCOR1329_LOCUS22847</name>
</gene>
<reference evidence="1" key="1">
    <citation type="submission" date="2023-10" db="EMBL/GenBank/DDBJ databases">
        <authorList>
            <person name="Chen Y."/>
            <person name="Shah S."/>
            <person name="Dougan E. K."/>
            <person name="Thang M."/>
            <person name="Chan C."/>
        </authorList>
    </citation>
    <scope>NUCLEOTIDE SEQUENCE [LARGE SCALE GENOMIC DNA]</scope>
</reference>
<evidence type="ECO:0008006" key="3">
    <source>
        <dbReference type="Google" id="ProtNLM"/>
    </source>
</evidence>
<comment type="caution">
    <text evidence="1">The sequence shown here is derived from an EMBL/GenBank/DDBJ whole genome shotgun (WGS) entry which is preliminary data.</text>
</comment>
<dbReference type="EMBL" id="CAUYUJ010007669">
    <property type="protein sequence ID" value="CAK0821622.1"/>
    <property type="molecule type" value="Genomic_DNA"/>
</dbReference>
<proteinExistence type="predicted"/>
<name>A0ABN9RQV4_9DINO</name>
<keyword evidence="2" id="KW-1185">Reference proteome</keyword>
<dbReference type="Proteomes" id="UP001189429">
    <property type="component" value="Unassembled WGS sequence"/>
</dbReference>
<dbReference type="InterPro" id="IPR021109">
    <property type="entry name" value="Peptidase_aspartic_dom_sf"/>
</dbReference>
<evidence type="ECO:0000313" key="1">
    <source>
        <dbReference type="EMBL" id="CAK0821622.1"/>
    </source>
</evidence>